<keyword evidence="4" id="KW-1185">Reference proteome</keyword>
<sequence length="85" mass="9640">MILKYYYEQHVAVATALSVPIFYENFNVYSKRKCTNGPDVRSSGRQASGLYNQKWIRCVFHGVGCDRDLKTLVAGALLRGRLLVL</sequence>
<evidence type="ECO:0000313" key="2">
    <source>
        <dbReference type="EMBL" id="KRX32712.1"/>
    </source>
</evidence>
<evidence type="ECO:0000313" key="4">
    <source>
        <dbReference type="Proteomes" id="UP000055048"/>
    </source>
</evidence>
<organism evidence="3 4">
    <name type="scientific">Trichinella murrelli</name>
    <dbReference type="NCBI Taxonomy" id="144512"/>
    <lineage>
        <taxon>Eukaryota</taxon>
        <taxon>Metazoa</taxon>
        <taxon>Ecdysozoa</taxon>
        <taxon>Nematoda</taxon>
        <taxon>Enoplea</taxon>
        <taxon>Dorylaimia</taxon>
        <taxon>Trichinellida</taxon>
        <taxon>Trichinellidae</taxon>
        <taxon>Trichinella</taxon>
    </lineage>
</organism>
<name>A0A0V0T2H3_9BILA</name>
<reference evidence="3 4" key="1">
    <citation type="submission" date="2015-01" db="EMBL/GenBank/DDBJ databases">
        <title>Evolution of Trichinella species and genotypes.</title>
        <authorList>
            <person name="Korhonen P.K."/>
            <person name="Edoardo P."/>
            <person name="Giuseppe L.R."/>
            <person name="Gasser R.B."/>
        </authorList>
    </citation>
    <scope>NUCLEOTIDE SEQUENCE [LARGE SCALE GENOMIC DNA]</scope>
    <source>
        <strain evidence="3">ISS417</strain>
    </source>
</reference>
<dbReference type="Proteomes" id="UP000055048">
    <property type="component" value="Unassembled WGS sequence"/>
</dbReference>
<proteinExistence type="predicted"/>
<dbReference type="AlphaFoldDB" id="A0A0V0T2H3"/>
<dbReference type="EMBL" id="JYDJ01001081">
    <property type="protein sequence ID" value="KRX32712.1"/>
    <property type="molecule type" value="Genomic_DNA"/>
</dbReference>
<evidence type="ECO:0000313" key="1">
    <source>
        <dbReference type="EMBL" id="KRX32636.1"/>
    </source>
</evidence>
<dbReference type="EMBL" id="JYDJ01001114">
    <property type="protein sequence ID" value="KRX32636.1"/>
    <property type="molecule type" value="Genomic_DNA"/>
</dbReference>
<protein>
    <submittedName>
        <fullName evidence="3">Uncharacterized protein</fullName>
    </submittedName>
</protein>
<accession>A0A0V0T2H3</accession>
<comment type="caution">
    <text evidence="3">The sequence shown here is derived from an EMBL/GenBank/DDBJ whole genome shotgun (WGS) entry which is preliminary data.</text>
</comment>
<dbReference type="EMBL" id="JYDJ01001055">
    <property type="protein sequence ID" value="KRX32775.1"/>
    <property type="molecule type" value="Genomic_DNA"/>
</dbReference>
<evidence type="ECO:0000313" key="3">
    <source>
        <dbReference type="EMBL" id="KRX32775.1"/>
    </source>
</evidence>
<gene>
    <name evidence="2" type="ORF">T05_1600</name>
    <name evidence="3" type="ORF">T05_284</name>
    <name evidence="1" type="ORF">T05_4069</name>
</gene>